<sequence>MASKYSKEDMRQRFWELTAEKEVLVAEVAPIRARHDAIRAKMAPLQAELIEVKAELIAVERPRLAELDNERATLARALSNKVGDRPGIRPRRK</sequence>
<dbReference type="AlphaFoldDB" id="A0A0F9L391"/>
<name>A0A0F9L391_9ZZZZ</name>
<reference evidence="1" key="1">
    <citation type="journal article" date="2015" name="Nature">
        <title>Complex archaea that bridge the gap between prokaryotes and eukaryotes.</title>
        <authorList>
            <person name="Spang A."/>
            <person name="Saw J.H."/>
            <person name="Jorgensen S.L."/>
            <person name="Zaremba-Niedzwiedzka K."/>
            <person name="Martijn J."/>
            <person name="Lind A.E."/>
            <person name="van Eijk R."/>
            <person name="Schleper C."/>
            <person name="Guy L."/>
            <person name="Ettema T.J."/>
        </authorList>
    </citation>
    <scope>NUCLEOTIDE SEQUENCE</scope>
</reference>
<evidence type="ECO:0000313" key="1">
    <source>
        <dbReference type="EMBL" id="KKM81581.1"/>
    </source>
</evidence>
<accession>A0A0F9L391</accession>
<protein>
    <submittedName>
        <fullName evidence="1">Uncharacterized protein</fullName>
    </submittedName>
</protein>
<gene>
    <name evidence="1" type="ORF">LCGC14_1328420</name>
</gene>
<comment type="caution">
    <text evidence="1">The sequence shown here is derived from an EMBL/GenBank/DDBJ whole genome shotgun (WGS) entry which is preliminary data.</text>
</comment>
<dbReference type="EMBL" id="LAZR01007999">
    <property type="protein sequence ID" value="KKM81581.1"/>
    <property type="molecule type" value="Genomic_DNA"/>
</dbReference>
<organism evidence="1">
    <name type="scientific">marine sediment metagenome</name>
    <dbReference type="NCBI Taxonomy" id="412755"/>
    <lineage>
        <taxon>unclassified sequences</taxon>
        <taxon>metagenomes</taxon>
        <taxon>ecological metagenomes</taxon>
    </lineage>
</organism>
<proteinExistence type="predicted"/>